<reference evidence="2" key="1">
    <citation type="journal article" date="2018" name="Nat. Microbiol.">
        <title>Leveraging single-cell genomics to expand the fungal tree of life.</title>
        <authorList>
            <person name="Ahrendt S.R."/>
            <person name="Quandt C.A."/>
            <person name="Ciobanu D."/>
            <person name="Clum A."/>
            <person name="Salamov A."/>
            <person name="Andreopoulos B."/>
            <person name="Cheng J.F."/>
            <person name="Woyke T."/>
            <person name="Pelin A."/>
            <person name="Henrissat B."/>
            <person name="Reynolds N.K."/>
            <person name="Benny G.L."/>
            <person name="Smith M.E."/>
            <person name="James T.Y."/>
            <person name="Grigoriev I.V."/>
        </authorList>
    </citation>
    <scope>NUCLEOTIDE SEQUENCE [LARGE SCALE GENOMIC DNA]</scope>
    <source>
        <strain evidence="2">CSF55</strain>
    </source>
</reference>
<name>A0A4P9YEG4_ROZAC</name>
<dbReference type="EMBL" id="ML006349">
    <property type="protein sequence ID" value="RKP16640.1"/>
    <property type="molecule type" value="Genomic_DNA"/>
</dbReference>
<organism evidence="1 2">
    <name type="scientific">Rozella allomycis (strain CSF55)</name>
    <dbReference type="NCBI Taxonomy" id="988480"/>
    <lineage>
        <taxon>Eukaryota</taxon>
        <taxon>Fungi</taxon>
        <taxon>Fungi incertae sedis</taxon>
        <taxon>Cryptomycota</taxon>
        <taxon>Cryptomycota incertae sedis</taxon>
        <taxon>Rozella</taxon>
    </lineage>
</organism>
<protein>
    <submittedName>
        <fullName evidence="1">Uncharacterized protein</fullName>
    </submittedName>
</protein>
<accession>A0A4P9YEG4</accession>
<gene>
    <name evidence="1" type="ORF">ROZALSC1DRAFT_25039</name>
</gene>
<proteinExistence type="predicted"/>
<sequence>MRLQIFSHKEGHAATMLDFMRDLIAFSVVVYPTVPDRACSEFVQCSIHVITKHKTICTIIVFGNHESDNCKITYLIQILSLELETQKSLAEFHLYFCDRMRKGST</sequence>
<dbReference type="AlphaFoldDB" id="A0A4P9YEG4"/>
<evidence type="ECO:0000313" key="1">
    <source>
        <dbReference type="EMBL" id="RKP16640.1"/>
    </source>
</evidence>
<evidence type="ECO:0000313" key="2">
    <source>
        <dbReference type="Proteomes" id="UP000281549"/>
    </source>
</evidence>
<dbReference type="Proteomes" id="UP000281549">
    <property type="component" value="Unassembled WGS sequence"/>
</dbReference>